<evidence type="ECO:0000256" key="3">
    <source>
        <dbReference type="ARBA" id="ARBA00022982"/>
    </source>
</evidence>
<proteinExistence type="inferred from homology"/>
<evidence type="ECO:0000313" key="9">
    <source>
        <dbReference type="Proteomes" id="UP001142810"/>
    </source>
</evidence>
<sequence length="286" mass="32493">MDNLVANNIVEITVENFQQVILHDSREKIVLVDFWADWCEPCKDLMPILEKIAGEYQDSMILAKVDCEKQQEVAAQFGIRNLPTVMVVKDGQPIDGFAGAQSEAQIREMLAKYLPQPEDEYLEKGMQLIAEGNYQEAFPLVKHAYELNEANLEVKLLYIDCMIETGSINQAKELLATIKLVDQDNRYHALNSKIELAEQASQSPEMQKLKEAVEQNPNDLQLKIDLAVQLQQAHKADEALELLYQVLLKDVNFGDAKKVMLDMINALADGDTLKSSYRRKVYSLLY</sequence>
<dbReference type="Pfam" id="PF14559">
    <property type="entry name" value="TPR_19"/>
    <property type="match status" value="1"/>
</dbReference>
<dbReference type="PROSITE" id="PS00194">
    <property type="entry name" value="THIOREDOXIN_1"/>
    <property type="match status" value="1"/>
</dbReference>
<comment type="caution">
    <text evidence="8">The sequence shown here is derived from an EMBL/GenBank/DDBJ whole genome shotgun (WGS) entry which is preliminary data.</text>
</comment>
<reference evidence="8" key="1">
    <citation type="submission" date="2022-11" db="EMBL/GenBank/DDBJ databases">
        <title>Alteromonas sp. nov., isolated from sea water of the Qingdao.</title>
        <authorList>
            <person name="Wang Q."/>
        </authorList>
    </citation>
    <scope>NUCLEOTIDE SEQUENCE</scope>
    <source>
        <strain evidence="8">ASW11-7</strain>
    </source>
</reference>
<comment type="similarity">
    <text evidence="1">Belongs to the thioredoxin family.</text>
</comment>
<dbReference type="InterPro" id="IPR036249">
    <property type="entry name" value="Thioredoxin-like_sf"/>
</dbReference>
<dbReference type="SUPFAM" id="SSF52833">
    <property type="entry name" value="Thioredoxin-like"/>
    <property type="match status" value="1"/>
</dbReference>
<evidence type="ECO:0000256" key="6">
    <source>
        <dbReference type="NCBIfam" id="TIGR01068"/>
    </source>
</evidence>
<dbReference type="InterPro" id="IPR005746">
    <property type="entry name" value="Thioredoxin"/>
</dbReference>
<keyword evidence="3" id="KW-0249">Electron transport</keyword>
<evidence type="ECO:0000256" key="1">
    <source>
        <dbReference type="ARBA" id="ARBA00008987"/>
    </source>
</evidence>
<protein>
    <recommendedName>
        <fullName evidence="6">Thioredoxin</fullName>
    </recommendedName>
</protein>
<dbReference type="Gene3D" id="3.40.30.10">
    <property type="entry name" value="Glutaredoxin"/>
    <property type="match status" value="1"/>
</dbReference>
<dbReference type="PROSITE" id="PS51352">
    <property type="entry name" value="THIOREDOXIN_2"/>
    <property type="match status" value="1"/>
</dbReference>
<dbReference type="PRINTS" id="PR00421">
    <property type="entry name" value="THIOREDOXIN"/>
</dbReference>
<dbReference type="CDD" id="cd02956">
    <property type="entry name" value="ybbN"/>
    <property type="match status" value="1"/>
</dbReference>
<dbReference type="InterPro" id="IPR017937">
    <property type="entry name" value="Thioredoxin_CS"/>
</dbReference>
<dbReference type="InterPro" id="IPR013766">
    <property type="entry name" value="Thioredoxin_domain"/>
</dbReference>
<name>A0ABT3P5F0_9ALTE</name>
<feature type="domain" description="Thioredoxin" evidence="7">
    <location>
        <begin position="1"/>
        <end position="115"/>
    </location>
</feature>
<organism evidence="8 9">
    <name type="scientific">Alteromonas aquimaris</name>
    <dbReference type="NCBI Taxonomy" id="2998417"/>
    <lineage>
        <taxon>Bacteria</taxon>
        <taxon>Pseudomonadati</taxon>
        <taxon>Pseudomonadota</taxon>
        <taxon>Gammaproteobacteria</taxon>
        <taxon>Alteromonadales</taxon>
        <taxon>Alteromonadaceae</taxon>
        <taxon>Alteromonas/Salinimonas group</taxon>
        <taxon>Alteromonas</taxon>
    </lineage>
</organism>
<keyword evidence="9" id="KW-1185">Reference proteome</keyword>
<evidence type="ECO:0000256" key="2">
    <source>
        <dbReference type="ARBA" id="ARBA00022448"/>
    </source>
</evidence>
<dbReference type="InterPro" id="IPR011990">
    <property type="entry name" value="TPR-like_helical_dom_sf"/>
</dbReference>
<evidence type="ECO:0000259" key="7">
    <source>
        <dbReference type="PROSITE" id="PS51352"/>
    </source>
</evidence>
<accession>A0ABT3P5F0</accession>
<evidence type="ECO:0000256" key="5">
    <source>
        <dbReference type="ARBA" id="ARBA00023284"/>
    </source>
</evidence>
<keyword evidence="5" id="KW-0676">Redox-active center</keyword>
<keyword evidence="4" id="KW-1015">Disulfide bond</keyword>
<dbReference type="EMBL" id="JAPFRD010000006">
    <property type="protein sequence ID" value="MCW8107996.1"/>
    <property type="molecule type" value="Genomic_DNA"/>
</dbReference>
<dbReference type="NCBIfam" id="TIGR01068">
    <property type="entry name" value="thioredoxin"/>
    <property type="match status" value="1"/>
</dbReference>
<dbReference type="PANTHER" id="PTHR45663:SF11">
    <property type="entry name" value="GEO12009P1"/>
    <property type="match status" value="1"/>
</dbReference>
<keyword evidence="2" id="KW-0813">Transport</keyword>
<evidence type="ECO:0000313" key="8">
    <source>
        <dbReference type="EMBL" id="MCW8107996.1"/>
    </source>
</evidence>
<dbReference type="RefSeq" id="WP_265616699.1">
    <property type="nucleotide sequence ID" value="NZ_JAPFRD010000006.1"/>
</dbReference>
<dbReference type="SUPFAM" id="SSF48452">
    <property type="entry name" value="TPR-like"/>
    <property type="match status" value="1"/>
</dbReference>
<dbReference type="Pfam" id="PF00085">
    <property type="entry name" value="Thioredoxin"/>
    <property type="match status" value="1"/>
</dbReference>
<gene>
    <name evidence="8" type="primary">trxA</name>
    <name evidence="8" type="ORF">OPS25_05750</name>
</gene>
<evidence type="ECO:0000256" key="4">
    <source>
        <dbReference type="ARBA" id="ARBA00023157"/>
    </source>
</evidence>
<dbReference type="PANTHER" id="PTHR45663">
    <property type="entry name" value="GEO12009P1"/>
    <property type="match status" value="1"/>
</dbReference>
<dbReference type="Proteomes" id="UP001142810">
    <property type="component" value="Unassembled WGS sequence"/>
</dbReference>
<dbReference type="Pfam" id="PF14561">
    <property type="entry name" value="TPR_20"/>
    <property type="match status" value="1"/>
</dbReference>
<dbReference type="Gene3D" id="1.25.40.10">
    <property type="entry name" value="Tetratricopeptide repeat domain"/>
    <property type="match status" value="2"/>
</dbReference>